<dbReference type="AlphaFoldDB" id="A0A6C0AKY9"/>
<accession>A0A6C0AKY9</accession>
<evidence type="ECO:0000313" key="1">
    <source>
        <dbReference type="EMBL" id="QHS79985.1"/>
    </source>
</evidence>
<dbReference type="EMBL" id="MN740665">
    <property type="protein sequence ID" value="QHS79985.1"/>
    <property type="molecule type" value="Genomic_DNA"/>
</dbReference>
<reference evidence="1" key="1">
    <citation type="journal article" date="2020" name="Nature">
        <title>Giant virus diversity and host interactions through global metagenomics.</title>
        <authorList>
            <person name="Schulz F."/>
            <person name="Roux S."/>
            <person name="Paez-Espino D."/>
            <person name="Jungbluth S."/>
            <person name="Walsh D.A."/>
            <person name="Denef V.J."/>
            <person name="McMahon K.D."/>
            <person name="Konstantinidis K.T."/>
            <person name="Eloe-Fadrosh E.A."/>
            <person name="Kyrpides N.C."/>
            <person name="Woyke T."/>
        </authorList>
    </citation>
    <scope>NUCLEOTIDE SEQUENCE</scope>
    <source>
        <strain evidence="1">GVMAG-S-1035375-24</strain>
    </source>
</reference>
<proteinExistence type="predicted"/>
<name>A0A6C0AKY9_9ZZZZ</name>
<protein>
    <submittedName>
        <fullName evidence="1">Uncharacterized protein</fullName>
    </submittedName>
</protein>
<sequence length="55" mass="6020">MDLNIVIPVLLFVLLSPGVLLSLPPGAGKTTQVLTHAVVFGVVYYGLRKTFPQYY</sequence>
<organism evidence="1">
    <name type="scientific">viral metagenome</name>
    <dbReference type="NCBI Taxonomy" id="1070528"/>
    <lineage>
        <taxon>unclassified sequences</taxon>
        <taxon>metagenomes</taxon>
        <taxon>organismal metagenomes</taxon>
    </lineage>
</organism>